<sequence length="106" mass="12245">MLNSRSEKQEMLQIAESKKMKKAIEKELRELDPKALTAEGKIKTYKIEKNKLDFNPMGGLDIYLIINDDKKFELDMTFQENSTTGEYETGGYGMSPEFNELIRGEK</sequence>
<dbReference type="InterPro" id="IPR010738">
    <property type="entry name" value="DUF1310"/>
</dbReference>
<dbReference type="EMBL" id="JPEN01000012">
    <property type="protein sequence ID" value="KGM38160.1"/>
    <property type="molecule type" value="Genomic_DNA"/>
</dbReference>
<dbReference type="STRING" id="176090.SSIN_0103"/>
<dbReference type="AlphaFoldDB" id="A0A0A0DJF1"/>
<proteinExistence type="predicted"/>
<accession>A0A0A0DJF1</accession>
<gene>
    <name evidence="1" type="ORF">SSIN_0103</name>
</gene>
<dbReference type="Pfam" id="PF07006">
    <property type="entry name" value="DUF1310"/>
    <property type="match status" value="1"/>
</dbReference>
<dbReference type="Proteomes" id="UP000030019">
    <property type="component" value="Unassembled WGS sequence"/>
</dbReference>
<evidence type="ECO:0000313" key="1">
    <source>
        <dbReference type="EMBL" id="KGM38160.1"/>
    </source>
</evidence>
<evidence type="ECO:0000313" key="2">
    <source>
        <dbReference type="Proteomes" id="UP000030019"/>
    </source>
</evidence>
<comment type="caution">
    <text evidence="1">The sequence shown here is derived from an EMBL/GenBank/DDBJ whole genome shotgun (WGS) entry which is preliminary data.</text>
</comment>
<name>A0A0A0DJF1_9STRE</name>
<keyword evidence="2" id="KW-1185">Reference proteome</keyword>
<protein>
    <submittedName>
        <fullName evidence="1">Putative secreted protein</fullName>
    </submittedName>
</protein>
<reference evidence="1 2" key="1">
    <citation type="submission" date="2014-06" db="EMBL/GenBank/DDBJ databases">
        <authorList>
            <person name="Teng J.L."/>
            <person name="Huang Y."/>
            <person name="Tse H."/>
            <person name="Lau S.K."/>
            <person name="Woo P.C."/>
        </authorList>
    </citation>
    <scope>NUCLEOTIDE SEQUENCE [LARGE SCALE GENOMIC DNA]</scope>
    <source>
        <strain evidence="1 2">HKU4</strain>
    </source>
</reference>
<organism evidence="1 2">
    <name type="scientific">Streptococcus sinensis</name>
    <dbReference type="NCBI Taxonomy" id="176090"/>
    <lineage>
        <taxon>Bacteria</taxon>
        <taxon>Bacillati</taxon>
        <taxon>Bacillota</taxon>
        <taxon>Bacilli</taxon>
        <taxon>Lactobacillales</taxon>
        <taxon>Streptococcaceae</taxon>
        <taxon>Streptococcus</taxon>
    </lineage>
</organism>
<dbReference type="PATRIC" id="fig|176090.4.peg.103"/>